<proteinExistence type="inferred from homology"/>
<evidence type="ECO:0000256" key="5">
    <source>
        <dbReference type="PIRSR" id="PIRSR016020-1"/>
    </source>
</evidence>
<evidence type="ECO:0000256" key="4">
    <source>
        <dbReference type="PIRNR" id="PIRNR016020"/>
    </source>
</evidence>
<dbReference type="EC" id="5.1.3.15" evidence="4"/>
<dbReference type="PANTHER" id="PTHR11122:SF13">
    <property type="entry name" value="GLUCOSE-6-PHOSPHATE 1-EPIMERASE"/>
    <property type="match status" value="1"/>
</dbReference>
<feature type="active site" evidence="5">
    <location>
        <position position="153"/>
    </location>
</feature>
<dbReference type="PANTHER" id="PTHR11122">
    <property type="entry name" value="APOSPORY-ASSOCIATED PROTEIN C-RELATED"/>
    <property type="match status" value="1"/>
</dbReference>
<dbReference type="OrthoDB" id="9795355at2"/>
<evidence type="ECO:0000313" key="8">
    <source>
        <dbReference type="Proteomes" id="UP000007803"/>
    </source>
</evidence>
<organism evidence="7 8">
    <name type="scientific">Sulfurimonas autotrophica (strain ATCC BAA-671 / DSM 16294 / JCM 11897 / OK10)</name>
    <dbReference type="NCBI Taxonomy" id="563040"/>
    <lineage>
        <taxon>Bacteria</taxon>
        <taxon>Pseudomonadati</taxon>
        <taxon>Campylobacterota</taxon>
        <taxon>Epsilonproteobacteria</taxon>
        <taxon>Campylobacterales</taxon>
        <taxon>Sulfurimonadaceae</taxon>
        <taxon>Sulfurimonas</taxon>
    </lineage>
</organism>
<evidence type="ECO:0000256" key="6">
    <source>
        <dbReference type="PIRSR" id="PIRSR016020-2"/>
    </source>
</evidence>
<dbReference type="InterPro" id="IPR008183">
    <property type="entry name" value="Aldose_1/G6P_1-epimerase"/>
</dbReference>
<dbReference type="SUPFAM" id="SSF74650">
    <property type="entry name" value="Galactose mutarotase-like"/>
    <property type="match status" value="1"/>
</dbReference>
<dbReference type="EMBL" id="CP002205">
    <property type="protein sequence ID" value="ADN08199.1"/>
    <property type="molecule type" value="Genomic_DNA"/>
</dbReference>
<evidence type="ECO:0000256" key="3">
    <source>
        <dbReference type="ARBA" id="ARBA00023235"/>
    </source>
</evidence>
<evidence type="ECO:0000256" key="1">
    <source>
        <dbReference type="ARBA" id="ARBA00001096"/>
    </source>
</evidence>
<dbReference type="InterPro" id="IPR014718">
    <property type="entry name" value="GH-type_carb-bd"/>
</dbReference>
<dbReference type="Pfam" id="PF01263">
    <property type="entry name" value="Aldose_epim"/>
    <property type="match status" value="1"/>
</dbReference>
<gene>
    <name evidence="7" type="ordered locus">Saut_0150</name>
</gene>
<dbReference type="InterPro" id="IPR025532">
    <property type="entry name" value="G6P_1-epimerase"/>
</dbReference>
<dbReference type="PIRSF" id="PIRSF016020">
    <property type="entry name" value="PHexose_mutarotase"/>
    <property type="match status" value="1"/>
</dbReference>
<dbReference type="CDD" id="cd09020">
    <property type="entry name" value="D-hex-6-P-epi_like"/>
    <property type="match status" value="1"/>
</dbReference>
<name>E0UT96_SULAO</name>
<dbReference type="GO" id="GO:0030246">
    <property type="term" value="F:carbohydrate binding"/>
    <property type="evidence" value="ECO:0007669"/>
    <property type="project" value="UniProtKB-UniRule"/>
</dbReference>
<dbReference type="GO" id="GO:0005975">
    <property type="term" value="P:carbohydrate metabolic process"/>
    <property type="evidence" value="ECO:0007669"/>
    <property type="project" value="InterPro"/>
</dbReference>
<feature type="binding site" evidence="6">
    <location>
        <position position="78"/>
    </location>
    <ligand>
        <name>substrate</name>
    </ligand>
</feature>
<evidence type="ECO:0000313" key="7">
    <source>
        <dbReference type="EMBL" id="ADN08199.1"/>
    </source>
</evidence>
<feature type="active site" evidence="5">
    <location>
        <position position="253"/>
    </location>
</feature>
<dbReference type="RefSeq" id="WP_013325955.1">
    <property type="nucleotide sequence ID" value="NC_014506.1"/>
</dbReference>
<reference evidence="8" key="1">
    <citation type="journal article" date="2010" name="Stand. Genomic Sci.">
        <title>Complete genome sequence of Sulfurimonas autotrophica type strain (OK10).</title>
        <authorList>
            <person name="Sikorski J."/>
            <person name="Munk C."/>
            <person name="Lapidus A."/>
            <person name="Djao O."/>
            <person name="Lucas S."/>
            <person name="Glavina Del Rio T."/>
            <person name="Nolan M."/>
            <person name="Tice H."/>
            <person name="Han C."/>
            <person name="Cheng J."/>
            <person name="Tapia R."/>
            <person name="Goodwin L."/>
            <person name="Pitluck S."/>
            <person name="Liolios K."/>
            <person name="Ivanova N."/>
            <person name="Mavromatis K."/>
            <person name="Mikhailova N."/>
            <person name="Pati A."/>
            <person name="Sims D."/>
            <person name="Meincke L."/>
            <person name="Brettin T."/>
            <person name="Detter J."/>
            <person name="Chen A."/>
            <person name="Palaniappan K."/>
            <person name="Land M."/>
            <person name="Hauser L."/>
            <person name="Chang Y."/>
            <person name="Jeffries C."/>
            <person name="Rohde M."/>
            <person name="Lang E."/>
            <person name="Spring S."/>
            <person name="Goker M."/>
            <person name="Woyke T."/>
            <person name="Bristow J."/>
            <person name="Eisen J."/>
            <person name="Markowitz V."/>
            <person name="Hugenholtz P."/>
            <person name="Kyrpides N."/>
            <person name="Klenk H."/>
        </authorList>
    </citation>
    <scope>NUCLEOTIDE SEQUENCE [LARGE SCALE GENOMIC DNA]</scope>
    <source>
        <strain evidence="8">ATCC BAA-671 / DSM 16294 / JCM 11897 / OK10</strain>
    </source>
</reference>
<dbReference type="InterPro" id="IPR011013">
    <property type="entry name" value="Gal_mutarotase_sf_dom"/>
</dbReference>
<dbReference type="Proteomes" id="UP000007803">
    <property type="component" value="Chromosome"/>
</dbReference>
<dbReference type="eggNOG" id="COG0676">
    <property type="taxonomic scope" value="Bacteria"/>
</dbReference>
<dbReference type="AlphaFoldDB" id="E0UT96"/>
<feature type="binding site" evidence="6">
    <location>
        <position position="59"/>
    </location>
    <ligand>
        <name>substrate</name>
    </ligand>
</feature>
<keyword evidence="3 4" id="KW-0413">Isomerase</keyword>
<sequence length="277" mass="32440">MYALKQFDNGFEYLEVKNESAYAKIALQGAHIFSYKVKEQEEFLWLSASSKFENGSAIRGGIPICWPRFGNLDDTLPQHGFVRVFLFELEKVQELSLEQTKVYLRLQESEKSRKIWDFKFELQIIFTITNRLKIEMITTNTDTKAFFLTQAFHTYFQVSDIHNIIIEGLKGKTYLDILDNEKKVQKENLRINQEVDRVYENVSNEIILHDLKKKTSIKSENSSSVIIWNPWIDKCKTMSAMDAQGYKKFVCIESANAFDDFQIIKPKETYSLEVIYT</sequence>
<dbReference type="HOGENOM" id="CLU_048345_4_0_7"/>
<evidence type="ECO:0000256" key="2">
    <source>
        <dbReference type="ARBA" id="ARBA00005866"/>
    </source>
</evidence>
<keyword evidence="8" id="KW-1185">Reference proteome</keyword>
<feature type="binding site" evidence="6">
    <location>
        <position position="83"/>
    </location>
    <ligand>
        <name>substrate</name>
    </ligand>
</feature>
<dbReference type="STRING" id="563040.Saut_0150"/>
<comment type="catalytic activity">
    <reaction evidence="1">
        <text>alpha-D-glucose 6-phosphate = beta-D-glucose 6-phosphate</text>
        <dbReference type="Rhea" id="RHEA:16249"/>
        <dbReference type="ChEBI" id="CHEBI:58225"/>
        <dbReference type="ChEBI" id="CHEBI:58247"/>
        <dbReference type="EC" id="5.1.3.15"/>
    </reaction>
</comment>
<dbReference type="GO" id="GO:0047938">
    <property type="term" value="F:glucose-6-phosphate 1-epimerase activity"/>
    <property type="evidence" value="ECO:0007669"/>
    <property type="project" value="UniProtKB-UniRule"/>
</dbReference>
<dbReference type="KEGG" id="sua:Saut_0150"/>
<accession>E0UT96</accession>
<comment type="similarity">
    <text evidence="2 4">Belongs to the glucose-6-phosphate 1-epimerase family.</text>
</comment>
<dbReference type="Gene3D" id="2.70.98.10">
    <property type="match status" value="1"/>
</dbReference>
<protein>
    <recommendedName>
        <fullName evidence="4">Putative glucose-6-phosphate 1-epimerase</fullName>
        <ecNumber evidence="4">5.1.3.15</ecNumber>
    </recommendedName>
</protein>